<dbReference type="Pfam" id="PF00593">
    <property type="entry name" value="TonB_dep_Rec_b-barrel"/>
    <property type="match status" value="1"/>
</dbReference>
<dbReference type="Pfam" id="PF07715">
    <property type="entry name" value="Plug"/>
    <property type="match status" value="1"/>
</dbReference>
<evidence type="ECO:0000256" key="2">
    <source>
        <dbReference type="ARBA" id="ARBA00022448"/>
    </source>
</evidence>
<feature type="domain" description="TonB-dependent receptor-like beta-barrel" evidence="10">
    <location>
        <begin position="410"/>
        <end position="997"/>
    </location>
</feature>
<dbReference type="Gene3D" id="2.40.170.20">
    <property type="entry name" value="TonB-dependent receptor, beta-barrel domain"/>
    <property type="match status" value="1"/>
</dbReference>
<comment type="similarity">
    <text evidence="8 9">Belongs to the TonB-dependent receptor family.</text>
</comment>
<keyword evidence="13" id="KW-1185">Reference proteome</keyword>
<evidence type="ECO:0000313" key="13">
    <source>
        <dbReference type="Proteomes" id="UP001310022"/>
    </source>
</evidence>
<feature type="domain" description="TonB-dependent receptor plug" evidence="11">
    <location>
        <begin position="126"/>
        <end position="233"/>
    </location>
</feature>
<reference evidence="12 13" key="1">
    <citation type="submission" date="2021-12" db="EMBL/GenBank/DDBJ databases">
        <title>Genome sequencing of bacteria with rrn-lacking chromosome and rrn-plasmid.</title>
        <authorList>
            <person name="Anda M."/>
            <person name="Iwasaki W."/>
        </authorList>
    </citation>
    <scope>NUCLEOTIDE SEQUENCE [LARGE SCALE GENOMIC DNA]</scope>
    <source>
        <strain evidence="12 13">NBRC 15940</strain>
    </source>
</reference>
<dbReference type="RefSeq" id="WP_338239242.1">
    <property type="nucleotide sequence ID" value="NZ_BQKE01000004.1"/>
</dbReference>
<evidence type="ECO:0000256" key="9">
    <source>
        <dbReference type="RuleBase" id="RU003357"/>
    </source>
</evidence>
<dbReference type="InterPro" id="IPR039426">
    <property type="entry name" value="TonB-dep_rcpt-like"/>
</dbReference>
<keyword evidence="7 8" id="KW-0998">Cell outer membrane</keyword>
<dbReference type="InterPro" id="IPR037066">
    <property type="entry name" value="Plug_dom_sf"/>
</dbReference>
<evidence type="ECO:0000313" key="12">
    <source>
        <dbReference type="EMBL" id="GJM64158.1"/>
    </source>
</evidence>
<dbReference type="Gene3D" id="2.170.130.10">
    <property type="entry name" value="TonB-dependent receptor, plug domain"/>
    <property type="match status" value="1"/>
</dbReference>
<dbReference type="EMBL" id="BQKE01000004">
    <property type="protein sequence ID" value="GJM64158.1"/>
    <property type="molecule type" value="Genomic_DNA"/>
</dbReference>
<dbReference type="InterPro" id="IPR023997">
    <property type="entry name" value="TonB-dep_OMP_SusC/RagA_CS"/>
</dbReference>
<proteinExistence type="inferred from homology"/>
<evidence type="ECO:0000256" key="3">
    <source>
        <dbReference type="ARBA" id="ARBA00022452"/>
    </source>
</evidence>
<dbReference type="SUPFAM" id="SSF49464">
    <property type="entry name" value="Carboxypeptidase regulatory domain-like"/>
    <property type="match status" value="1"/>
</dbReference>
<dbReference type="GO" id="GO:0009279">
    <property type="term" value="C:cell outer membrane"/>
    <property type="evidence" value="ECO:0007669"/>
    <property type="project" value="UniProtKB-SubCell"/>
</dbReference>
<dbReference type="InterPro" id="IPR036942">
    <property type="entry name" value="Beta-barrel_TonB_sf"/>
</dbReference>
<comment type="subcellular location">
    <subcellularLocation>
        <location evidence="1 8">Cell outer membrane</location>
        <topology evidence="1 8">Multi-pass membrane protein</topology>
    </subcellularLocation>
</comment>
<evidence type="ECO:0000256" key="7">
    <source>
        <dbReference type="ARBA" id="ARBA00023237"/>
    </source>
</evidence>
<dbReference type="InterPro" id="IPR008969">
    <property type="entry name" value="CarboxyPept-like_regulatory"/>
</dbReference>
<accession>A0AAN4W3V6</accession>
<keyword evidence="4 8" id="KW-0812">Transmembrane</keyword>
<dbReference type="SUPFAM" id="SSF56935">
    <property type="entry name" value="Porins"/>
    <property type="match status" value="1"/>
</dbReference>
<dbReference type="AlphaFoldDB" id="A0AAN4W3V6"/>
<evidence type="ECO:0000256" key="8">
    <source>
        <dbReference type="PROSITE-ProRule" id="PRU01360"/>
    </source>
</evidence>
<evidence type="ECO:0000256" key="6">
    <source>
        <dbReference type="ARBA" id="ARBA00023136"/>
    </source>
</evidence>
<evidence type="ECO:0000256" key="5">
    <source>
        <dbReference type="ARBA" id="ARBA00023077"/>
    </source>
</evidence>
<dbReference type="Proteomes" id="UP001310022">
    <property type="component" value="Unassembled WGS sequence"/>
</dbReference>
<dbReference type="Gene3D" id="2.60.40.1120">
    <property type="entry name" value="Carboxypeptidase-like, regulatory domain"/>
    <property type="match status" value="1"/>
</dbReference>
<evidence type="ECO:0000259" key="11">
    <source>
        <dbReference type="Pfam" id="PF07715"/>
    </source>
</evidence>
<evidence type="ECO:0000259" key="10">
    <source>
        <dbReference type="Pfam" id="PF00593"/>
    </source>
</evidence>
<dbReference type="InterPro" id="IPR012910">
    <property type="entry name" value="Plug_dom"/>
</dbReference>
<organism evidence="12 13">
    <name type="scientific">Persicobacter diffluens</name>
    <dbReference type="NCBI Taxonomy" id="981"/>
    <lineage>
        <taxon>Bacteria</taxon>
        <taxon>Pseudomonadati</taxon>
        <taxon>Bacteroidota</taxon>
        <taxon>Cytophagia</taxon>
        <taxon>Cytophagales</taxon>
        <taxon>Persicobacteraceae</taxon>
        <taxon>Persicobacter</taxon>
    </lineage>
</organism>
<sequence>MKNINLFSRRLKGIFTLLFFLFINNVLLAQSSLTISGLVTDKNKEPLPGVNVVIKGTNDGTITGFDGKFTFSTKSVTPTSSLVFSFVGYKNTEVKIGNQSEFQITMMESVKELDEIVVVGFGEEKKSDITGAVATIAADDIQNISSPTIGNALQGRAAGVNVTKSSGAPGSGATIRIRGITSLNSTAPLVVVDGVRTGTSLEQAVNIEDIESISVLKDAAAGAIYGKDAANGVIIVTTKRGTKAQSTVRYHTYFSVDEVFNFPELLDANQYSSAFIQGHINDGLSDKQIEQRYPYYLQEFDQSTNWANEMLRPGSTNNHSLSFQGSANNINYYISGNYIDQKGVVINSDYKKYNFRVNTDAQVKPWLKVGQTFTYAFTDRTPLDSRERGNQIYKMIFRANPTIPVYDETNTAGGGYGYDPTGETQWAGANPVAKLNLYDGNDRNNFMYALGYAEISPIENLIWRTNVAGRFNWDRSEDLYHPYYHNPSNFDPNNKYYLNQSQSNKYDIISYLGYSFQVNKHNVSARVGGEYSYGNNESISIRTTNLIDTDIKNGTVDIDPDARQYGHSKGHFGQIGYFGRVNYNFDEKYLFQANVRLDYSDKFGPNQSSGVFPSFSAGWHINKESFMQKDWIDELKLRAGWGILGSDNIARYLFATNYDNYGYSSMYGQLFEGSRVKNPPNKSIKWEENKQLNLGVDFSFLEGKIFGSVEYYDKISSDILIPQQLPPSSGFGSLTANLAETRNTGYDISINYRNRISDFKYKFGVNVNHNANEVLRLAGTELTGSNDGMVVSRTAVGHPQASFYGFQTGGLITSQEQLDMLNNNAPEGYYISPNTKVGDIFFLDIASLDENGNIVMVPDGKVTDEDQTYLGNPWPKFTYGINMNGEYKGFDLTLFWTAQTGVDLFNYNKVYTDRLNGDYNGSTKVLDAFSEDNPNATVPALTFNDLNGNFSRPSQYFLEDGSFLRLKNVVLGYNLPKSVLSTLHLKSMRLYLNASNLLTFTKYSGVDPEFASGNNRLQGVDSFSNYPQFRSFTAGVQVTF</sequence>
<dbReference type="Pfam" id="PF13715">
    <property type="entry name" value="CarbopepD_reg_2"/>
    <property type="match status" value="1"/>
</dbReference>
<keyword evidence="5 9" id="KW-0798">TonB box</keyword>
<keyword evidence="6 8" id="KW-0472">Membrane</keyword>
<gene>
    <name evidence="12" type="ORF">PEDI_47100</name>
</gene>
<dbReference type="InterPro" id="IPR000531">
    <property type="entry name" value="Beta-barrel_TonB"/>
</dbReference>
<dbReference type="NCBIfam" id="TIGR04057">
    <property type="entry name" value="SusC_RagA_signa"/>
    <property type="match status" value="1"/>
</dbReference>
<evidence type="ECO:0000256" key="4">
    <source>
        <dbReference type="ARBA" id="ARBA00022692"/>
    </source>
</evidence>
<dbReference type="NCBIfam" id="TIGR04056">
    <property type="entry name" value="OMP_RagA_SusC"/>
    <property type="match status" value="1"/>
</dbReference>
<evidence type="ECO:0000256" key="1">
    <source>
        <dbReference type="ARBA" id="ARBA00004571"/>
    </source>
</evidence>
<comment type="caution">
    <text evidence="12">The sequence shown here is derived from an EMBL/GenBank/DDBJ whole genome shotgun (WGS) entry which is preliminary data.</text>
</comment>
<keyword evidence="3 8" id="KW-1134">Transmembrane beta strand</keyword>
<name>A0AAN4W3V6_9BACT</name>
<dbReference type="PROSITE" id="PS52016">
    <property type="entry name" value="TONB_DEPENDENT_REC_3"/>
    <property type="match status" value="1"/>
</dbReference>
<keyword evidence="2 8" id="KW-0813">Transport</keyword>
<protein>
    <submittedName>
        <fullName evidence="12">SusC/RagA family TonB-linked outer membrane protein</fullName>
    </submittedName>
</protein>
<dbReference type="InterPro" id="IPR023996">
    <property type="entry name" value="TonB-dep_OMP_SusC/RagA"/>
</dbReference>